<organism evidence="3">
    <name type="scientific">Culicoides sonorensis</name>
    <name type="common">Biting midge</name>
    <dbReference type="NCBI Taxonomy" id="179676"/>
    <lineage>
        <taxon>Eukaryota</taxon>
        <taxon>Metazoa</taxon>
        <taxon>Ecdysozoa</taxon>
        <taxon>Arthropoda</taxon>
        <taxon>Hexapoda</taxon>
        <taxon>Insecta</taxon>
        <taxon>Pterygota</taxon>
        <taxon>Neoptera</taxon>
        <taxon>Endopterygota</taxon>
        <taxon>Diptera</taxon>
        <taxon>Nematocera</taxon>
        <taxon>Chironomoidea</taxon>
        <taxon>Ceratopogonidae</taxon>
        <taxon>Ceratopogoninae</taxon>
        <taxon>Culicoides</taxon>
        <taxon>Monoculicoides</taxon>
    </lineage>
</organism>
<sequence length="100" mass="11295">MEISSNESKNIVLRLITGESNPTVYYETSIAQNNSLDDLLQNLKKVKQSTNDALTKLVNQEKENNISKNQDDVSIETQNEEPDDENSDAEHTDAKRSKLN</sequence>
<dbReference type="EMBL" id="UFQT01000012">
    <property type="protein sequence ID" value="SSX17604.1"/>
    <property type="molecule type" value="Genomic_DNA"/>
</dbReference>
<feature type="compositionally biased region" description="Basic and acidic residues" evidence="1">
    <location>
        <begin position="88"/>
        <end position="100"/>
    </location>
</feature>
<reference evidence="2" key="1">
    <citation type="submission" date="2018-04" db="EMBL/GenBank/DDBJ databases">
        <authorList>
            <person name="Go L.Y."/>
            <person name="Mitchell J.A."/>
        </authorList>
    </citation>
    <scope>NUCLEOTIDE SEQUENCE</scope>
    <source>
        <tissue evidence="2">Whole organism</tissue>
    </source>
</reference>
<reference evidence="3" key="2">
    <citation type="submission" date="2018-07" db="EMBL/GenBank/DDBJ databases">
        <authorList>
            <person name="Quirk P.G."/>
            <person name="Krulwich T.A."/>
        </authorList>
    </citation>
    <scope>NUCLEOTIDE SEQUENCE</scope>
</reference>
<protein>
    <submittedName>
        <fullName evidence="3">CSON001852 protein</fullName>
    </submittedName>
</protein>
<dbReference type="VEuPathDB" id="VectorBase:CSON001852"/>
<dbReference type="AlphaFoldDB" id="A0A336LHU2"/>
<name>A0A336LHU2_CULSO</name>
<proteinExistence type="predicted"/>
<dbReference type="EMBL" id="UFQS01000012">
    <property type="protein sequence ID" value="SSW97218.1"/>
    <property type="molecule type" value="Genomic_DNA"/>
</dbReference>
<evidence type="ECO:0000313" key="3">
    <source>
        <dbReference type="EMBL" id="SSX17604.1"/>
    </source>
</evidence>
<gene>
    <name evidence="3" type="primary">CSON001852</name>
</gene>
<feature type="region of interest" description="Disordered" evidence="1">
    <location>
        <begin position="57"/>
        <end position="100"/>
    </location>
</feature>
<feature type="compositionally biased region" description="Acidic residues" evidence="1">
    <location>
        <begin position="78"/>
        <end position="87"/>
    </location>
</feature>
<evidence type="ECO:0000256" key="1">
    <source>
        <dbReference type="SAM" id="MobiDB-lite"/>
    </source>
</evidence>
<feature type="compositionally biased region" description="Basic and acidic residues" evidence="1">
    <location>
        <begin position="59"/>
        <end position="71"/>
    </location>
</feature>
<accession>A0A336LHU2</accession>
<evidence type="ECO:0000313" key="2">
    <source>
        <dbReference type="EMBL" id="SSW97218.1"/>
    </source>
</evidence>